<dbReference type="AlphaFoldDB" id="S4PUR6"/>
<feature type="non-terminal residue" evidence="1">
    <location>
        <position position="89"/>
    </location>
</feature>
<reference evidence="1" key="2">
    <citation type="submission" date="2013-05" db="EMBL/GenBank/DDBJ databases">
        <authorList>
            <person name="Carter J.-M."/>
            <person name="Baker S.C."/>
            <person name="Pink R."/>
            <person name="Carter D.R.F."/>
            <person name="Collins A."/>
            <person name="Tomlin J."/>
            <person name="Gibbs M."/>
            <person name="Breuker C.J."/>
        </authorList>
    </citation>
    <scope>NUCLEOTIDE SEQUENCE</scope>
    <source>
        <tissue evidence="1">Ovary</tissue>
    </source>
</reference>
<name>S4PUR6_9NEOP</name>
<reference evidence="1" key="1">
    <citation type="journal article" date="2013" name="BMC Genomics">
        <title>Unscrambling butterfly oogenesis.</title>
        <authorList>
            <person name="Carter J.M."/>
            <person name="Baker S.C."/>
            <person name="Pink R."/>
            <person name="Carter D.R."/>
            <person name="Collins A."/>
            <person name="Tomlin J."/>
            <person name="Gibbs M."/>
            <person name="Breuker C.J."/>
        </authorList>
    </citation>
    <scope>NUCLEOTIDE SEQUENCE</scope>
    <source>
        <tissue evidence="1">Ovary</tissue>
    </source>
</reference>
<sequence length="89" mass="10219">IDVLKTAQEIRGCNPISSGGIPSLLDKSLHPSRGSYNPPISPIQTVVSNRPSQELKHFFLMPRIPHRNPPRILPWRTPTTFRYFDRYPI</sequence>
<protein>
    <submittedName>
        <fullName evidence="1">Uncharacterized protein</fullName>
    </submittedName>
</protein>
<accession>S4PUR6</accession>
<evidence type="ECO:0000313" key="1">
    <source>
        <dbReference type="EMBL" id="JAA82737.1"/>
    </source>
</evidence>
<dbReference type="EMBL" id="GAIX01009823">
    <property type="protein sequence ID" value="JAA82737.1"/>
    <property type="molecule type" value="Transcribed_RNA"/>
</dbReference>
<feature type="non-terminal residue" evidence="1">
    <location>
        <position position="1"/>
    </location>
</feature>
<proteinExistence type="predicted"/>
<organism evidence="1">
    <name type="scientific">Pararge aegeria</name>
    <name type="common">speckled wood butterfly</name>
    <dbReference type="NCBI Taxonomy" id="116150"/>
    <lineage>
        <taxon>Eukaryota</taxon>
        <taxon>Metazoa</taxon>
        <taxon>Ecdysozoa</taxon>
        <taxon>Arthropoda</taxon>
        <taxon>Hexapoda</taxon>
        <taxon>Insecta</taxon>
        <taxon>Pterygota</taxon>
        <taxon>Neoptera</taxon>
        <taxon>Endopterygota</taxon>
        <taxon>Lepidoptera</taxon>
        <taxon>Glossata</taxon>
        <taxon>Ditrysia</taxon>
        <taxon>Papilionoidea</taxon>
        <taxon>Nymphalidae</taxon>
        <taxon>Satyrinae</taxon>
        <taxon>Satyrini</taxon>
        <taxon>Parargina</taxon>
        <taxon>Pararge</taxon>
    </lineage>
</organism>